<dbReference type="InterPro" id="IPR003661">
    <property type="entry name" value="HisK_dim/P_dom"/>
</dbReference>
<comment type="catalytic activity">
    <reaction evidence="1">
        <text>ATP + protein L-histidine = ADP + protein N-phospho-L-histidine.</text>
        <dbReference type="EC" id="2.7.13.3"/>
    </reaction>
</comment>
<evidence type="ECO:0000256" key="3">
    <source>
        <dbReference type="ARBA" id="ARBA00022553"/>
    </source>
</evidence>
<dbReference type="SMART" id="SM00387">
    <property type="entry name" value="HATPase_c"/>
    <property type="match status" value="1"/>
</dbReference>
<proteinExistence type="predicted"/>
<dbReference type="GO" id="GO:0000155">
    <property type="term" value="F:phosphorelay sensor kinase activity"/>
    <property type="evidence" value="ECO:0007669"/>
    <property type="project" value="InterPro"/>
</dbReference>
<dbReference type="CDD" id="cd00156">
    <property type="entry name" value="REC"/>
    <property type="match status" value="1"/>
</dbReference>
<dbReference type="Pfam" id="PF02518">
    <property type="entry name" value="HATPase_c"/>
    <property type="match status" value="1"/>
</dbReference>
<dbReference type="Gene3D" id="3.30.565.10">
    <property type="entry name" value="Histidine kinase-like ATPase, C-terminal domain"/>
    <property type="match status" value="1"/>
</dbReference>
<dbReference type="AlphaFoldDB" id="A0A1Y6BUM9"/>
<dbReference type="InterPro" id="IPR004358">
    <property type="entry name" value="Sig_transdc_His_kin-like_C"/>
</dbReference>
<dbReference type="Gene3D" id="1.10.287.130">
    <property type="match status" value="1"/>
</dbReference>
<comment type="subunit">
    <text evidence="9">At low DSF concentrations, interacts with RpfF.</text>
</comment>
<dbReference type="Pfam" id="PF00072">
    <property type="entry name" value="Response_reg"/>
    <property type="match status" value="2"/>
</dbReference>
<evidence type="ECO:0000256" key="4">
    <source>
        <dbReference type="ARBA" id="ARBA00022679"/>
    </source>
</evidence>
<dbReference type="PRINTS" id="PR00344">
    <property type="entry name" value="BCTRLSENSOR"/>
</dbReference>
<evidence type="ECO:0000256" key="8">
    <source>
        <dbReference type="ARBA" id="ARBA00023012"/>
    </source>
</evidence>
<evidence type="ECO:0000256" key="5">
    <source>
        <dbReference type="ARBA" id="ARBA00022741"/>
    </source>
</evidence>
<dbReference type="InterPro" id="IPR001789">
    <property type="entry name" value="Sig_transdc_resp-reg_receiver"/>
</dbReference>
<dbReference type="InterPro" id="IPR005467">
    <property type="entry name" value="His_kinase_dom"/>
</dbReference>
<dbReference type="InterPro" id="IPR011006">
    <property type="entry name" value="CheY-like_superfamily"/>
</dbReference>
<dbReference type="Proteomes" id="UP000192907">
    <property type="component" value="Unassembled WGS sequence"/>
</dbReference>
<dbReference type="FunFam" id="1.10.287.130:FF:000002">
    <property type="entry name" value="Two-component osmosensing histidine kinase"/>
    <property type="match status" value="1"/>
</dbReference>
<dbReference type="STRING" id="1513793.SAMN06296036_108144"/>
<evidence type="ECO:0000259" key="12">
    <source>
        <dbReference type="PROSITE" id="PS50109"/>
    </source>
</evidence>
<feature type="domain" description="Histidine kinase" evidence="12">
    <location>
        <begin position="160"/>
        <end position="375"/>
    </location>
</feature>
<dbReference type="SUPFAM" id="SSF55874">
    <property type="entry name" value="ATPase domain of HSP90 chaperone/DNA topoisomerase II/histidine kinase"/>
    <property type="match status" value="1"/>
</dbReference>
<evidence type="ECO:0000313" key="15">
    <source>
        <dbReference type="Proteomes" id="UP000192907"/>
    </source>
</evidence>
<dbReference type="GO" id="GO:0005524">
    <property type="term" value="F:ATP binding"/>
    <property type="evidence" value="ECO:0007669"/>
    <property type="project" value="UniProtKB-KW"/>
</dbReference>
<evidence type="ECO:0000256" key="9">
    <source>
        <dbReference type="ARBA" id="ARBA00064003"/>
    </source>
</evidence>
<dbReference type="CDD" id="cd00082">
    <property type="entry name" value="HisKA"/>
    <property type="match status" value="1"/>
</dbReference>
<sequence length="642" mass="72085">MMPQLKPEGKLSSGKPKILLLEDDMDDAWFIQRCVPSGEYSIVHHEYLKRACQESLGDDDVIITDLSVHDSKGMDTFKALLESYPSVPIIIVSGLDDPDKSFEAAKYGAYNFIDKNEIDPRIFPKQIKFARERAKLDNQLREARKAADNQSQMKSEFLAQFSHEIRTPLNAVVGMTKLLKSTTLDDEQSELVEGLELGGNRLLSIVNDILDISKIESGKMELNYEKFDLRTLVSDCIRVYSADAETKGIFLSDYFDSEIPAQVEADPDRIKQVLMNYLSNAMKYTEEGTIIVEVSFDEQSRIRVGVQDSGEGIPQSKIDKLFSSFVQVNRDDSTRGTGLGLVVCKNFAELMGGEVGVHSEEGKGSEFWFSFVPKSVEHIERARSSIEGKKILIFGQDIHVLEILQRQLGGRGVAVTFADASDPVSYDERDFNLIMVDTRFKPPRDKEGSGKERVLPSIVLFDHEGREAGELKLRGAMPQGRVIQTIAWALGEDKKPPSDEMLLTDAQGLIDLKDMKVLVVDDDPLNRKVLAKMLKTWRIQSDFACHGQEALNCCAEKKYDVIFMDCTMPVMDGYEASRRLKAECRAPKIVALTAHAFNEERERCQEAGMDHFLTKPIDMETLKGIVEILASDLCNHKEKKGA</sequence>
<dbReference type="Pfam" id="PF00512">
    <property type="entry name" value="HisKA"/>
    <property type="match status" value="1"/>
</dbReference>
<evidence type="ECO:0000259" key="13">
    <source>
        <dbReference type="PROSITE" id="PS50110"/>
    </source>
</evidence>
<dbReference type="SMART" id="SM00448">
    <property type="entry name" value="REC"/>
    <property type="match status" value="2"/>
</dbReference>
<dbReference type="PROSITE" id="PS50109">
    <property type="entry name" value="HIS_KIN"/>
    <property type="match status" value="1"/>
</dbReference>
<evidence type="ECO:0000313" key="14">
    <source>
        <dbReference type="EMBL" id="SMF26408.1"/>
    </source>
</evidence>
<keyword evidence="15" id="KW-1185">Reference proteome</keyword>
<evidence type="ECO:0000256" key="11">
    <source>
        <dbReference type="PROSITE-ProRule" id="PRU00169"/>
    </source>
</evidence>
<dbReference type="FunFam" id="3.30.565.10:FF:000010">
    <property type="entry name" value="Sensor histidine kinase RcsC"/>
    <property type="match status" value="1"/>
</dbReference>
<name>A0A1Y6BUM9_9BACT</name>
<keyword evidence="4" id="KW-0808">Transferase</keyword>
<evidence type="ECO:0000256" key="6">
    <source>
        <dbReference type="ARBA" id="ARBA00022777"/>
    </source>
</evidence>
<dbReference type="InterPro" id="IPR003594">
    <property type="entry name" value="HATPase_dom"/>
</dbReference>
<gene>
    <name evidence="14" type="ORF">SAMN06296036_108144</name>
</gene>
<dbReference type="Gene3D" id="3.40.50.2300">
    <property type="match status" value="2"/>
</dbReference>
<keyword evidence="8" id="KW-0902">Two-component regulatory system</keyword>
<feature type="domain" description="Response regulatory" evidence="13">
    <location>
        <begin position="516"/>
        <end position="630"/>
    </location>
</feature>
<dbReference type="SUPFAM" id="SSF47384">
    <property type="entry name" value="Homodimeric domain of signal transducing histidine kinase"/>
    <property type="match status" value="1"/>
</dbReference>
<keyword evidence="7" id="KW-0067">ATP-binding</keyword>
<keyword evidence="6" id="KW-0418">Kinase</keyword>
<keyword evidence="5" id="KW-0547">Nucleotide-binding</keyword>
<feature type="modified residue" description="4-aspartylphosphate" evidence="11">
    <location>
        <position position="65"/>
    </location>
</feature>
<dbReference type="PANTHER" id="PTHR45339:SF5">
    <property type="entry name" value="HISTIDINE KINASE"/>
    <property type="match status" value="1"/>
</dbReference>
<dbReference type="CDD" id="cd17546">
    <property type="entry name" value="REC_hyHK_CKI1_RcsC-like"/>
    <property type="match status" value="1"/>
</dbReference>
<dbReference type="InterPro" id="IPR036890">
    <property type="entry name" value="HATPase_C_sf"/>
</dbReference>
<feature type="domain" description="Response regulatory" evidence="13">
    <location>
        <begin position="17"/>
        <end position="130"/>
    </location>
</feature>
<dbReference type="EC" id="2.7.13.3" evidence="2"/>
<dbReference type="OrthoDB" id="5287236at2"/>
<dbReference type="CDD" id="cd16922">
    <property type="entry name" value="HATPase_EvgS-ArcB-TorS-like"/>
    <property type="match status" value="1"/>
</dbReference>
<evidence type="ECO:0000256" key="1">
    <source>
        <dbReference type="ARBA" id="ARBA00000085"/>
    </source>
</evidence>
<dbReference type="PROSITE" id="PS50110">
    <property type="entry name" value="RESPONSE_REGULATORY"/>
    <property type="match status" value="2"/>
</dbReference>
<reference evidence="15" key="1">
    <citation type="submission" date="2017-04" db="EMBL/GenBank/DDBJ databases">
        <authorList>
            <person name="Varghese N."/>
            <person name="Submissions S."/>
        </authorList>
    </citation>
    <scope>NUCLEOTIDE SEQUENCE [LARGE SCALE GENOMIC DNA]</scope>
    <source>
        <strain evidence="15">RKEM611</strain>
    </source>
</reference>
<evidence type="ECO:0000256" key="10">
    <source>
        <dbReference type="ARBA" id="ARBA00068150"/>
    </source>
</evidence>
<dbReference type="SMART" id="SM00388">
    <property type="entry name" value="HisKA"/>
    <property type="match status" value="1"/>
</dbReference>
<accession>A0A1Y6BUM9</accession>
<dbReference type="RefSeq" id="WP_132318864.1">
    <property type="nucleotide sequence ID" value="NZ_FWZT01000008.1"/>
</dbReference>
<organism evidence="14 15">
    <name type="scientific">Pseudobacteriovorax antillogorgiicola</name>
    <dbReference type="NCBI Taxonomy" id="1513793"/>
    <lineage>
        <taxon>Bacteria</taxon>
        <taxon>Pseudomonadati</taxon>
        <taxon>Bdellovibrionota</taxon>
        <taxon>Oligoflexia</taxon>
        <taxon>Oligoflexales</taxon>
        <taxon>Pseudobacteriovoracaceae</taxon>
        <taxon>Pseudobacteriovorax</taxon>
    </lineage>
</organism>
<dbReference type="EMBL" id="FWZT01000008">
    <property type="protein sequence ID" value="SMF26408.1"/>
    <property type="molecule type" value="Genomic_DNA"/>
</dbReference>
<dbReference type="PANTHER" id="PTHR45339">
    <property type="entry name" value="HYBRID SIGNAL TRANSDUCTION HISTIDINE KINASE J"/>
    <property type="match status" value="1"/>
</dbReference>
<protein>
    <recommendedName>
        <fullName evidence="10">Sensory/regulatory protein RpfC</fullName>
        <ecNumber evidence="2">2.7.13.3</ecNumber>
    </recommendedName>
</protein>
<evidence type="ECO:0000256" key="2">
    <source>
        <dbReference type="ARBA" id="ARBA00012438"/>
    </source>
</evidence>
<dbReference type="SUPFAM" id="SSF52172">
    <property type="entry name" value="CheY-like"/>
    <property type="match status" value="2"/>
</dbReference>
<keyword evidence="3 11" id="KW-0597">Phosphoprotein</keyword>
<dbReference type="InterPro" id="IPR036097">
    <property type="entry name" value="HisK_dim/P_sf"/>
</dbReference>
<feature type="modified residue" description="4-aspartylphosphate" evidence="11">
    <location>
        <position position="565"/>
    </location>
</feature>
<evidence type="ECO:0000256" key="7">
    <source>
        <dbReference type="ARBA" id="ARBA00022840"/>
    </source>
</evidence>